<keyword evidence="1" id="KW-0255">Endonuclease</keyword>
<dbReference type="Proteomes" id="UP000316777">
    <property type="component" value="Segment"/>
</dbReference>
<dbReference type="KEGG" id="vg:64767076"/>
<dbReference type="EMBL" id="MK937592">
    <property type="protein sequence ID" value="QDH91830.1"/>
    <property type="molecule type" value="Genomic_DNA"/>
</dbReference>
<accession>A0A514DDZ4</accession>
<dbReference type="GeneID" id="64767076"/>
<keyword evidence="1" id="KW-0378">Hydrolase</keyword>
<gene>
    <name evidence="1" type="primary">155</name>
    <name evidence="1" type="ORF">SEA_PHRAPPUCCINO_155</name>
</gene>
<dbReference type="GO" id="GO:0004519">
    <property type="term" value="F:endonuclease activity"/>
    <property type="evidence" value="ECO:0007669"/>
    <property type="project" value="UniProtKB-KW"/>
</dbReference>
<organism evidence="1 2">
    <name type="scientific">Mycobacterium phage Phrappuccino</name>
    <dbReference type="NCBI Taxonomy" id="2591223"/>
    <lineage>
        <taxon>Viruses</taxon>
        <taxon>Duplodnaviria</taxon>
        <taxon>Heunggongvirae</taxon>
        <taxon>Uroviricota</taxon>
        <taxon>Caudoviricetes</taxon>
        <taxon>Phrappuccinovirus</taxon>
        <taxon>Phrappuccinovirus phrappuccino</taxon>
        <taxon>Phreappuccinovirus Phrappuccino</taxon>
    </lineage>
</organism>
<sequence>MSTSVTSSVKGTLATVHVDADGRVRLGRLHRHRDLSGDYSVQVRPDGTMLWTPLPTEPEDETTWVPVKGFRGYQASDTGFIKRTATGKVLVPRFYGDNPNDGGASVRLRTDEADDPAALSGYGHGFVVRSVAVLVLESFGQPCPGDGYAPYRRDRDKTNNALANLYWDRVGRTYTWKSIRETR</sequence>
<evidence type="ECO:0000313" key="2">
    <source>
        <dbReference type="Proteomes" id="UP000316777"/>
    </source>
</evidence>
<protein>
    <submittedName>
        <fullName evidence="1">HNH endonuclease</fullName>
    </submittedName>
</protein>
<dbReference type="Gene3D" id="3.90.75.20">
    <property type="match status" value="1"/>
</dbReference>
<proteinExistence type="predicted"/>
<reference evidence="1 2" key="1">
    <citation type="submission" date="2019-05" db="EMBL/GenBank/DDBJ databases">
        <authorList>
            <person name="Pope W.H."/>
            <person name="Garlena R.A."/>
            <person name="Russell D.A."/>
            <person name="Jacobs-Sera D."/>
            <person name="Hatfull G.F."/>
        </authorList>
    </citation>
    <scope>NUCLEOTIDE SEQUENCE [LARGE SCALE GENOMIC DNA]</scope>
</reference>
<keyword evidence="1" id="KW-0540">Nuclease</keyword>
<keyword evidence="2" id="KW-1185">Reference proteome</keyword>
<evidence type="ECO:0000313" key="1">
    <source>
        <dbReference type="EMBL" id="QDH91830.1"/>
    </source>
</evidence>
<dbReference type="RefSeq" id="YP_010059844.1">
    <property type="nucleotide sequence ID" value="NC_054727.1"/>
</dbReference>
<name>A0A514DDZ4_9CAUD</name>